<accession>A0A9D2NIA9</accession>
<organism evidence="2 3">
    <name type="scientific">Candidatus Eisenbergiella merdavium</name>
    <dbReference type="NCBI Taxonomy" id="2838551"/>
    <lineage>
        <taxon>Bacteria</taxon>
        <taxon>Bacillati</taxon>
        <taxon>Bacillota</taxon>
        <taxon>Clostridia</taxon>
        <taxon>Lachnospirales</taxon>
        <taxon>Lachnospiraceae</taxon>
        <taxon>Eisenbergiella</taxon>
    </lineage>
</organism>
<name>A0A9D2NIA9_9FIRM</name>
<gene>
    <name evidence="2" type="ORF">H9761_14535</name>
</gene>
<dbReference type="AlphaFoldDB" id="A0A9D2NIA9"/>
<dbReference type="EMBL" id="DWWS01000050">
    <property type="protein sequence ID" value="HJC24897.1"/>
    <property type="molecule type" value="Genomic_DNA"/>
</dbReference>
<dbReference type="InterPro" id="IPR050099">
    <property type="entry name" value="SIS_GmhA/DiaA_subfam"/>
</dbReference>
<dbReference type="GO" id="GO:0097367">
    <property type="term" value="F:carbohydrate derivative binding"/>
    <property type="evidence" value="ECO:0007669"/>
    <property type="project" value="InterPro"/>
</dbReference>
<protein>
    <submittedName>
        <fullName evidence="2">SIS domain-containing protein</fullName>
    </submittedName>
</protein>
<dbReference type="PANTHER" id="PTHR30390:SF6">
    <property type="entry name" value="DNAA INITIATOR-ASSOCIATING PROTEIN DIAA"/>
    <property type="match status" value="1"/>
</dbReference>
<reference evidence="2" key="2">
    <citation type="submission" date="2021-04" db="EMBL/GenBank/DDBJ databases">
        <authorList>
            <person name="Gilroy R."/>
        </authorList>
    </citation>
    <scope>NUCLEOTIDE SEQUENCE</scope>
    <source>
        <strain evidence="2">USAMLcec2-132</strain>
    </source>
</reference>
<dbReference type="InterPro" id="IPR035461">
    <property type="entry name" value="GmhA/DiaA"/>
</dbReference>
<evidence type="ECO:0000259" key="1">
    <source>
        <dbReference type="PROSITE" id="PS51464"/>
    </source>
</evidence>
<dbReference type="InterPro" id="IPR046348">
    <property type="entry name" value="SIS_dom_sf"/>
</dbReference>
<dbReference type="CDD" id="cd05006">
    <property type="entry name" value="SIS_GmhA"/>
    <property type="match status" value="1"/>
</dbReference>
<dbReference type="Pfam" id="PF13580">
    <property type="entry name" value="SIS_2"/>
    <property type="match status" value="2"/>
</dbReference>
<dbReference type="GO" id="GO:1901135">
    <property type="term" value="P:carbohydrate derivative metabolic process"/>
    <property type="evidence" value="ECO:0007669"/>
    <property type="project" value="InterPro"/>
</dbReference>
<sequence length="214" mass="23674">MLEERLKRHMDLLLDRYGILRGVEKQITDAYRILEECFLHDGKLLIAGNGGSAADSEHMAGELMKRFKKPRPVTEELAEKMKELDGVRGERLSKILERGLMTIPLSAQESLMTAYMNDVDSLGVFAQQVLGYGRKGDVFLGISTSGNSQNILYAAVAARALEIRVIGLTGAGGGELAAACDAAIVVPETETYRIQELHVPIYHCLCLMLEERFF</sequence>
<comment type="caution">
    <text evidence="2">The sequence shown here is derived from an EMBL/GenBank/DDBJ whole genome shotgun (WGS) entry which is preliminary data.</text>
</comment>
<evidence type="ECO:0000313" key="2">
    <source>
        <dbReference type="EMBL" id="HJC24897.1"/>
    </source>
</evidence>
<dbReference type="Proteomes" id="UP000823891">
    <property type="component" value="Unassembled WGS sequence"/>
</dbReference>
<dbReference type="PANTHER" id="PTHR30390">
    <property type="entry name" value="SEDOHEPTULOSE 7-PHOSPHATE ISOMERASE / DNAA INITIATOR-ASSOCIATING FACTOR FOR REPLICATION INITIATION"/>
    <property type="match status" value="1"/>
</dbReference>
<dbReference type="InterPro" id="IPR001347">
    <property type="entry name" value="SIS_dom"/>
</dbReference>
<feature type="domain" description="SIS" evidence="1">
    <location>
        <begin position="34"/>
        <end position="214"/>
    </location>
</feature>
<dbReference type="Gene3D" id="3.40.50.10490">
    <property type="entry name" value="Glucose-6-phosphate isomerase like protein, domain 1"/>
    <property type="match status" value="1"/>
</dbReference>
<dbReference type="SUPFAM" id="SSF53697">
    <property type="entry name" value="SIS domain"/>
    <property type="match status" value="1"/>
</dbReference>
<dbReference type="PROSITE" id="PS51464">
    <property type="entry name" value="SIS"/>
    <property type="match status" value="1"/>
</dbReference>
<reference evidence="2" key="1">
    <citation type="journal article" date="2021" name="PeerJ">
        <title>Extensive microbial diversity within the chicken gut microbiome revealed by metagenomics and culture.</title>
        <authorList>
            <person name="Gilroy R."/>
            <person name="Ravi A."/>
            <person name="Getino M."/>
            <person name="Pursley I."/>
            <person name="Horton D.L."/>
            <person name="Alikhan N.F."/>
            <person name="Baker D."/>
            <person name="Gharbi K."/>
            <person name="Hall N."/>
            <person name="Watson M."/>
            <person name="Adriaenssens E.M."/>
            <person name="Foster-Nyarko E."/>
            <person name="Jarju S."/>
            <person name="Secka A."/>
            <person name="Antonio M."/>
            <person name="Oren A."/>
            <person name="Chaudhuri R.R."/>
            <person name="La Ragione R."/>
            <person name="Hildebrand F."/>
            <person name="Pallen M.J."/>
        </authorList>
    </citation>
    <scope>NUCLEOTIDE SEQUENCE</scope>
    <source>
        <strain evidence="2">USAMLcec2-132</strain>
    </source>
</reference>
<proteinExistence type="predicted"/>
<evidence type="ECO:0000313" key="3">
    <source>
        <dbReference type="Proteomes" id="UP000823891"/>
    </source>
</evidence>